<dbReference type="GO" id="GO:0006890">
    <property type="term" value="P:retrograde vesicle-mediated transport, Golgi to endoplasmic reticulum"/>
    <property type="evidence" value="ECO:0007669"/>
    <property type="project" value="TreeGrafter"/>
</dbReference>
<dbReference type="AlphaFoldDB" id="A0AAN8X3Y7"/>
<accession>A0AAN8X3Y7</accession>
<name>A0AAN8X3Y7_HALRR</name>
<dbReference type="GO" id="GO:0070939">
    <property type="term" value="C:Dsl1/NZR complex"/>
    <property type="evidence" value="ECO:0007669"/>
    <property type="project" value="TreeGrafter"/>
</dbReference>
<proteinExistence type="predicted"/>
<reference evidence="1 2" key="1">
    <citation type="submission" date="2023-11" db="EMBL/GenBank/DDBJ databases">
        <title>Halocaridina rubra genome assembly.</title>
        <authorList>
            <person name="Smith C."/>
        </authorList>
    </citation>
    <scope>NUCLEOTIDE SEQUENCE [LARGE SCALE GENOMIC DNA]</scope>
    <source>
        <strain evidence="1">EP-1</strain>
        <tissue evidence="1">Whole</tissue>
    </source>
</reference>
<dbReference type="PANTHER" id="PTHR15922:SF2">
    <property type="entry name" value="NBAS SUBUNIT OF NRZ TETHERING COMPLEX"/>
    <property type="match status" value="1"/>
</dbReference>
<feature type="non-terminal residue" evidence="1">
    <location>
        <position position="1"/>
    </location>
</feature>
<keyword evidence="2" id="KW-1185">Reference proteome</keyword>
<gene>
    <name evidence="1" type="ORF">SK128_023412</name>
</gene>
<evidence type="ECO:0000313" key="2">
    <source>
        <dbReference type="Proteomes" id="UP001381693"/>
    </source>
</evidence>
<comment type="caution">
    <text evidence="1">The sequence shown here is derived from an EMBL/GenBank/DDBJ whole genome shotgun (WGS) entry which is preliminary data.</text>
</comment>
<dbReference type="Proteomes" id="UP001381693">
    <property type="component" value="Unassembled WGS sequence"/>
</dbReference>
<dbReference type="GO" id="GO:0000149">
    <property type="term" value="F:SNARE binding"/>
    <property type="evidence" value="ECO:0007669"/>
    <property type="project" value="TreeGrafter"/>
</dbReference>
<dbReference type="PANTHER" id="PTHR15922">
    <property type="entry name" value="NEUROBLASTOMA-AMPLIFIED SEQUENCE"/>
    <property type="match status" value="1"/>
</dbReference>
<protein>
    <submittedName>
        <fullName evidence="1">Uncharacterized protein</fullName>
    </submittedName>
</protein>
<dbReference type="EMBL" id="JAXCGZ010014109">
    <property type="protein sequence ID" value="KAK7071645.1"/>
    <property type="molecule type" value="Genomic_DNA"/>
</dbReference>
<organism evidence="1 2">
    <name type="scientific">Halocaridina rubra</name>
    <name type="common">Hawaiian red shrimp</name>
    <dbReference type="NCBI Taxonomy" id="373956"/>
    <lineage>
        <taxon>Eukaryota</taxon>
        <taxon>Metazoa</taxon>
        <taxon>Ecdysozoa</taxon>
        <taxon>Arthropoda</taxon>
        <taxon>Crustacea</taxon>
        <taxon>Multicrustacea</taxon>
        <taxon>Malacostraca</taxon>
        <taxon>Eumalacostraca</taxon>
        <taxon>Eucarida</taxon>
        <taxon>Decapoda</taxon>
        <taxon>Pleocyemata</taxon>
        <taxon>Caridea</taxon>
        <taxon>Atyoidea</taxon>
        <taxon>Atyidae</taxon>
        <taxon>Halocaridina</taxon>
    </lineage>
</organism>
<feature type="non-terminal residue" evidence="1">
    <location>
        <position position="96"/>
    </location>
</feature>
<evidence type="ECO:0000313" key="1">
    <source>
        <dbReference type="EMBL" id="KAK7071645.1"/>
    </source>
</evidence>
<sequence length="96" mass="10727">QCLNLIESENEEIKEEKDLISALQMLPDFGICKLPLQVRLCENRLSIIEEGLHAQKGCYRHGSRLVQLAVLLRVCGNDSKARQAKVLTIVAQAALK</sequence>